<sequence length="154" mass="16083">MRGPVQFFSTGEGRPSPAGRCSRPRPRRVLRPPPEGAQGESPCRPTAGGVPRQATRGLGLPQLSTRDLQSQVMGGRSWRARAPDPGASAPDDQSSGGRGPARRRCTARAAQAGRPGRYPPTAARSGDAALKSRAPGRWLPAPLRCSTSVTAPAS</sequence>
<feature type="compositionally biased region" description="Polar residues" evidence="1">
    <location>
        <begin position="145"/>
        <end position="154"/>
    </location>
</feature>
<organism evidence="2 3">
    <name type="scientific">Pleurodeles waltl</name>
    <name type="common">Iberian ribbed newt</name>
    <dbReference type="NCBI Taxonomy" id="8319"/>
    <lineage>
        <taxon>Eukaryota</taxon>
        <taxon>Metazoa</taxon>
        <taxon>Chordata</taxon>
        <taxon>Craniata</taxon>
        <taxon>Vertebrata</taxon>
        <taxon>Euteleostomi</taxon>
        <taxon>Amphibia</taxon>
        <taxon>Batrachia</taxon>
        <taxon>Caudata</taxon>
        <taxon>Salamandroidea</taxon>
        <taxon>Salamandridae</taxon>
        <taxon>Pleurodelinae</taxon>
        <taxon>Pleurodeles</taxon>
    </lineage>
</organism>
<accession>A0AAV7Q556</accession>
<dbReference type="EMBL" id="JANPWB010000010">
    <property type="protein sequence ID" value="KAJ1135404.1"/>
    <property type="molecule type" value="Genomic_DNA"/>
</dbReference>
<dbReference type="AlphaFoldDB" id="A0AAV7Q556"/>
<evidence type="ECO:0000313" key="3">
    <source>
        <dbReference type="Proteomes" id="UP001066276"/>
    </source>
</evidence>
<reference evidence="2" key="1">
    <citation type="journal article" date="2022" name="bioRxiv">
        <title>Sequencing and chromosome-scale assembly of the giantPleurodeles waltlgenome.</title>
        <authorList>
            <person name="Brown T."/>
            <person name="Elewa A."/>
            <person name="Iarovenko S."/>
            <person name="Subramanian E."/>
            <person name="Araus A.J."/>
            <person name="Petzold A."/>
            <person name="Susuki M."/>
            <person name="Suzuki K.-i.T."/>
            <person name="Hayashi T."/>
            <person name="Toyoda A."/>
            <person name="Oliveira C."/>
            <person name="Osipova E."/>
            <person name="Leigh N.D."/>
            <person name="Simon A."/>
            <person name="Yun M.H."/>
        </authorList>
    </citation>
    <scope>NUCLEOTIDE SEQUENCE</scope>
    <source>
        <strain evidence="2">20211129_DDA</strain>
        <tissue evidence="2">Liver</tissue>
    </source>
</reference>
<evidence type="ECO:0000256" key="1">
    <source>
        <dbReference type="SAM" id="MobiDB-lite"/>
    </source>
</evidence>
<protein>
    <submittedName>
        <fullName evidence="2">Uncharacterized protein</fullName>
    </submittedName>
</protein>
<proteinExistence type="predicted"/>
<feature type="compositionally biased region" description="Polar residues" evidence="1">
    <location>
        <begin position="62"/>
        <end position="72"/>
    </location>
</feature>
<dbReference type="Proteomes" id="UP001066276">
    <property type="component" value="Chromosome 6"/>
</dbReference>
<name>A0AAV7Q556_PLEWA</name>
<comment type="caution">
    <text evidence="2">The sequence shown here is derived from an EMBL/GenBank/DDBJ whole genome shotgun (WGS) entry which is preliminary data.</text>
</comment>
<evidence type="ECO:0000313" key="2">
    <source>
        <dbReference type="EMBL" id="KAJ1135404.1"/>
    </source>
</evidence>
<gene>
    <name evidence="2" type="ORF">NDU88_001844</name>
</gene>
<keyword evidence="3" id="KW-1185">Reference proteome</keyword>
<feature type="region of interest" description="Disordered" evidence="1">
    <location>
        <begin position="1"/>
        <end position="154"/>
    </location>
</feature>